<dbReference type="Proteomes" id="UP000198873">
    <property type="component" value="Unassembled WGS sequence"/>
</dbReference>
<feature type="transmembrane region" description="Helical" evidence="1">
    <location>
        <begin position="82"/>
        <end position="101"/>
    </location>
</feature>
<keyword evidence="1" id="KW-1133">Transmembrane helix</keyword>
<gene>
    <name evidence="2" type="ORF">SAMN05444716_11710</name>
</gene>
<dbReference type="RefSeq" id="WP_093844532.1">
    <property type="nucleotide sequence ID" value="NZ_FPAB01000017.1"/>
</dbReference>
<reference evidence="3" key="1">
    <citation type="submission" date="2016-10" db="EMBL/GenBank/DDBJ databases">
        <authorList>
            <person name="Varghese N."/>
            <person name="Submissions S."/>
        </authorList>
    </citation>
    <scope>NUCLEOTIDE SEQUENCE [LARGE SCALE GENOMIC DNA]</scope>
    <source>
        <strain evidence="3">CGMCC 4.7047</strain>
    </source>
</reference>
<protein>
    <submittedName>
        <fullName evidence="2">Uncharacterized protein</fullName>
    </submittedName>
</protein>
<name>A0A1I6WB78_9ACTN</name>
<dbReference type="STRING" id="1176198.SAMN05444716_11710"/>
<keyword evidence="1" id="KW-0812">Transmembrane</keyword>
<proteinExistence type="predicted"/>
<feature type="transmembrane region" description="Helical" evidence="1">
    <location>
        <begin position="139"/>
        <end position="172"/>
    </location>
</feature>
<keyword evidence="3" id="KW-1185">Reference proteome</keyword>
<dbReference type="EMBL" id="FPAB01000017">
    <property type="protein sequence ID" value="SFT23263.1"/>
    <property type="molecule type" value="Genomic_DNA"/>
</dbReference>
<organism evidence="2 3">
    <name type="scientific">Streptomyces harbinensis</name>
    <dbReference type="NCBI Taxonomy" id="1176198"/>
    <lineage>
        <taxon>Bacteria</taxon>
        <taxon>Bacillati</taxon>
        <taxon>Actinomycetota</taxon>
        <taxon>Actinomycetes</taxon>
        <taxon>Kitasatosporales</taxon>
        <taxon>Streptomycetaceae</taxon>
        <taxon>Streptomyces</taxon>
    </lineage>
</organism>
<evidence type="ECO:0000256" key="1">
    <source>
        <dbReference type="SAM" id="Phobius"/>
    </source>
</evidence>
<evidence type="ECO:0000313" key="2">
    <source>
        <dbReference type="EMBL" id="SFT23263.1"/>
    </source>
</evidence>
<keyword evidence="1" id="KW-0472">Membrane</keyword>
<sequence length="189" mass="20295">MSGTGQSPVEKYAALRRNVAHRCEEIGELEHGELEFNRVYDELVRTTHQLVAAGERLPAEVAALRAAEAEPDRLLSERIVRWSWGSQTAAAVVLVGLVVFIPSWSAGWLALLIPHTAALVAGCRMRVPTAMHDARRIGAYLLHGVCALMILLVAGVLSMWIIIGIVIGWVVVAGASLADEGATGTGARR</sequence>
<dbReference type="AlphaFoldDB" id="A0A1I6WB78"/>
<evidence type="ECO:0000313" key="3">
    <source>
        <dbReference type="Proteomes" id="UP000198873"/>
    </source>
</evidence>
<accession>A0A1I6WB78</accession>